<dbReference type="PANTHER" id="PTHR42852:SF6">
    <property type="entry name" value="THIOL:DISULFIDE INTERCHANGE PROTEIN DSBE"/>
    <property type="match status" value="1"/>
</dbReference>
<dbReference type="Pfam" id="PF13905">
    <property type="entry name" value="Thioredoxin_8"/>
    <property type="match status" value="1"/>
</dbReference>
<keyword evidence="2" id="KW-0201">Cytochrome c-type biogenesis</keyword>
<keyword evidence="8" id="KW-1185">Reference proteome</keyword>
<evidence type="ECO:0000256" key="4">
    <source>
        <dbReference type="ARBA" id="ARBA00023284"/>
    </source>
</evidence>
<feature type="domain" description="Thioredoxin" evidence="6">
    <location>
        <begin position="36"/>
        <end position="176"/>
    </location>
</feature>
<dbReference type="EMBL" id="JACOOH010000006">
    <property type="protein sequence ID" value="MBC5622159.1"/>
    <property type="molecule type" value="Genomic_DNA"/>
</dbReference>
<dbReference type="CDD" id="cd02966">
    <property type="entry name" value="TlpA_like_family"/>
    <property type="match status" value="1"/>
</dbReference>
<gene>
    <name evidence="7" type="ORF">H8S64_13725</name>
</gene>
<comment type="subcellular location">
    <subcellularLocation>
        <location evidence="1">Cell envelope</location>
    </subcellularLocation>
</comment>
<feature type="chain" id="PRO_5045367488" evidence="5">
    <location>
        <begin position="23"/>
        <end position="176"/>
    </location>
</feature>
<organism evidence="7 8">
    <name type="scientific">Butyricimonas hominis</name>
    <dbReference type="NCBI Taxonomy" id="2763032"/>
    <lineage>
        <taxon>Bacteria</taxon>
        <taxon>Pseudomonadati</taxon>
        <taxon>Bacteroidota</taxon>
        <taxon>Bacteroidia</taxon>
        <taxon>Bacteroidales</taxon>
        <taxon>Odoribacteraceae</taxon>
        <taxon>Butyricimonas</taxon>
    </lineage>
</organism>
<reference evidence="7 8" key="1">
    <citation type="submission" date="2020-08" db="EMBL/GenBank/DDBJ databases">
        <title>Genome public.</title>
        <authorList>
            <person name="Liu C."/>
            <person name="Sun Q."/>
        </authorList>
    </citation>
    <scope>NUCLEOTIDE SEQUENCE [LARGE SCALE GENOMIC DNA]</scope>
    <source>
        <strain evidence="7 8">NSJ-56</strain>
    </source>
</reference>
<dbReference type="InterPro" id="IPR013766">
    <property type="entry name" value="Thioredoxin_domain"/>
</dbReference>
<evidence type="ECO:0000313" key="8">
    <source>
        <dbReference type="Proteomes" id="UP000646484"/>
    </source>
</evidence>
<dbReference type="InterPro" id="IPR036249">
    <property type="entry name" value="Thioredoxin-like_sf"/>
</dbReference>
<dbReference type="InterPro" id="IPR012336">
    <property type="entry name" value="Thioredoxin-like_fold"/>
</dbReference>
<comment type="caution">
    <text evidence="7">The sequence shown here is derived from an EMBL/GenBank/DDBJ whole genome shotgun (WGS) entry which is preliminary data.</text>
</comment>
<evidence type="ECO:0000256" key="3">
    <source>
        <dbReference type="ARBA" id="ARBA00023157"/>
    </source>
</evidence>
<protein>
    <submittedName>
        <fullName evidence="7">TlpA family protein disulfide reductase</fullName>
    </submittedName>
</protein>
<dbReference type="PROSITE" id="PS51352">
    <property type="entry name" value="THIOREDOXIN_2"/>
    <property type="match status" value="1"/>
</dbReference>
<keyword evidence="3" id="KW-1015">Disulfide bond</keyword>
<keyword evidence="4" id="KW-0676">Redox-active center</keyword>
<dbReference type="SUPFAM" id="SSF52833">
    <property type="entry name" value="Thioredoxin-like"/>
    <property type="match status" value="1"/>
</dbReference>
<evidence type="ECO:0000256" key="2">
    <source>
        <dbReference type="ARBA" id="ARBA00022748"/>
    </source>
</evidence>
<sequence>MTKIYMFFVLVLLGFSEGQAIASTSGSVEKNVADTLKAGMASPDFRYRDVNGKIVTLKSLRGKYVYIDVWAMWCGPCCAEIPHLKELERKMRGKKIVFVSMSVDESRKAWLKYVKDNKMGGVQLNAEGKEEFMKAYHINGIPRFILLDKKGKIVDADMTRPSDPETLKRLLELKGI</sequence>
<evidence type="ECO:0000256" key="5">
    <source>
        <dbReference type="SAM" id="SignalP"/>
    </source>
</evidence>
<name>A0ABR7D2U8_9BACT</name>
<feature type="signal peptide" evidence="5">
    <location>
        <begin position="1"/>
        <end position="22"/>
    </location>
</feature>
<proteinExistence type="predicted"/>
<evidence type="ECO:0000259" key="6">
    <source>
        <dbReference type="PROSITE" id="PS51352"/>
    </source>
</evidence>
<evidence type="ECO:0000313" key="7">
    <source>
        <dbReference type="EMBL" id="MBC5622159.1"/>
    </source>
</evidence>
<evidence type="ECO:0000256" key="1">
    <source>
        <dbReference type="ARBA" id="ARBA00004196"/>
    </source>
</evidence>
<dbReference type="Gene3D" id="3.40.30.10">
    <property type="entry name" value="Glutaredoxin"/>
    <property type="match status" value="1"/>
</dbReference>
<dbReference type="InterPro" id="IPR050553">
    <property type="entry name" value="Thioredoxin_ResA/DsbE_sf"/>
</dbReference>
<dbReference type="PANTHER" id="PTHR42852">
    <property type="entry name" value="THIOL:DISULFIDE INTERCHANGE PROTEIN DSBE"/>
    <property type="match status" value="1"/>
</dbReference>
<dbReference type="Proteomes" id="UP000646484">
    <property type="component" value="Unassembled WGS sequence"/>
</dbReference>
<keyword evidence="5" id="KW-0732">Signal</keyword>
<dbReference type="RefSeq" id="WP_186976696.1">
    <property type="nucleotide sequence ID" value="NZ_JACOOH010000006.1"/>
</dbReference>
<accession>A0ABR7D2U8</accession>